<dbReference type="EMBL" id="AGBW02001662">
    <property type="protein sequence ID" value="OWR55693.1"/>
    <property type="molecule type" value="Genomic_DNA"/>
</dbReference>
<reference evidence="2 3" key="1">
    <citation type="journal article" date="2011" name="Cell">
        <title>The monarch butterfly genome yields insights into long-distance migration.</title>
        <authorList>
            <person name="Zhan S."/>
            <person name="Merlin C."/>
            <person name="Boore J.L."/>
            <person name="Reppert S.M."/>
        </authorList>
    </citation>
    <scope>NUCLEOTIDE SEQUENCE [LARGE SCALE GENOMIC DNA]</scope>
    <source>
        <strain evidence="2">F-2</strain>
    </source>
</reference>
<comment type="caution">
    <text evidence="2">The sequence shown here is derived from an EMBL/GenBank/DDBJ whole genome shotgun (WGS) entry which is preliminary data.</text>
</comment>
<organism evidence="2 3">
    <name type="scientific">Danaus plexippus plexippus</name>
    <dbReference type="NCBI Taxonomy" id="278856"/>
    <lineage>
        <taxon>Eukaryota</taxon>
        <taxon>Metazoa</taxon>
        <taxon>Ecdysozoa</taxon>
        <taxon>Arthropoda</taxon>
        <taxon>Hexapoda</taxon>
        <taxon>Insecta</taxon>
        <taxon>Pterygota</taxon>
        <taxon>Neoptera</taxon>
        <taxon>Endopterygota</taxon>
        <taxon>Lepidoptera</taxon>
        <taxon>Glossata</taxon>
        <taxon>Ditrysia</taxon>
        <taxon>Papilionoidea</taxon>
        <taxon>Nymphalidae</taxon>
        <taxon>Danainae</taxon>
        <taxon>Danaini</taxon>
        <taxon>Danaina</taxon>
        <taxon>Danaus</taxon>
        <taxon>Danaus</taxon>
    </lineage>
</organism>
<dbReference type="InParanoid" id="A0A212FPN7"/>
<proteinExistence type="predicted"/>
<feature type="region of interest" description="Disordered" evidence="1">
    <location>
        <begin position="184"/>
        <end position="206"/>
    </location>
</feature>
<feature type="compositionally biased region" description="Basic and acidic residues" evidence="1">
    <location>
        <begin position="189"/>
        <end position="206"/>
    </location>
</feature>
<feature type="region of interest" description="Disordered" evidence="1">
    <location>
        <begin position="47"/>
        <end position="82"/>
    </location>
</feature>
<keyword evidence="3" id="KW-1185">Reference proteome</keyword>
<dbReference type="Proteomes" id="UP000007151">
    <property type="component" value="Unassembled WGS sequence"/>
</dbReference>
<evidence type="ECO:0000313" key="2">
    <source>
        <dbReference type="EMBL" id="OWR55693.1"/>
    </source>
</evidence>
<evidence type="ECO:0000256" key="1">
    <source>
        <dbReference type="SAM" id="MobiDB-lite"/>
    </source>
</evidence>
<dbReference type="AlphaFoldDB" id="A0A212FPN7"/>
<evidence type="ECO:0000313" key="3">
    <source>
        <dbReference type="Proteomes" id="UP000007151"/>
    </source>
</evidence>
<sequence>MTDQQKGYGLGIIIGIRLPCLGKMLRHRASPSDTERYRAIPSDAERCRAMPSDTERHQETPSNIEQHRAISSDTERPATRHFPPLSIRISPLHTYDEINLIKVNTVYIENNTGELFYRSVLVERGGRGSLVCLGSKSVSMGTWGVALALELSWAWACGTRHTLPVRARPYTPRRERLVAHSLSVPKQKATKDCNADDSRSGHSEGM</sequence>
<gene>
    <name evidence="2" type="ORF">KGM_214142</name>
</gene>
<name>A0A212FPN7_DANPL</name>
<protein>
    <submittedName>
        <fullName evidence="2">Uncharacterized protein</fullName>
    </submittedName>
</protein>
<accession>A0A212FPN7</accession>
<dbReference type="KEGG" id="dpl:KGM_214142"/>
<feature type="compositionally biased region" description="Basic and acidic residues" evidence="1">
    <location>
        <begin position="47"/>
        <end position="78"/>
    </location>
</feature>